<evidence type="ECO:0000256" key="5">
    <source>
        <dbReference type="ARBA" id="ARBA00022598"/>
    </source>
</evidence>
<evidence type="ECO:0000259" key="14">
    <source>
        <dbReference type="PROSITE" id="PS50975"/>
    </source>
</evidence>
<dbReference type="SUPFAM" id="SSF56059">
    <property type="entry name" value="Glutathione synthetase ATP-binding domain-like"/>
    <property type="match status" value="1"/>
</dbReference>
<dbReference type="SUPFAM" id="SSF52440">
    <property type="entry name" value="PreATP-grasp domain"/>
    <property type="match status" value="1"/>
</dbReference>
<protein>
    <recommendedName>
        <fullName evidence="4 13">Biotin carboxylase</fullName>
        <ecNumber evidence="4 13">6.3.4.14</ecNumber>
    </recommendedName>
    <alternativeName>
        <fullName evidence="13">Acetyl-coenzyme A carboxylase biotin carboxylase subunit A</fullName>
    </alternativeName>
</protein>
<dbReference type="PROSITE" id="PS50975">
    <property type="entry name" value="ATP_GRASP"/>
    <property type="match status" value="1"/>
</dbReference>
<dbReference type="PROSITE" id="PS00866">
    <property type="entry name" value="CPSASE_1"/>
    <property type="match status" value="1"/>
</dbReference>
<comment type="function">
    <text evidence="1 13">This protein is a component of the acetyl coenzyme A carboxylase complex; first, biotin carboxylase catalyzes the carboxylation of the carrier protein and then the transcarboxylase transfers the carboxyl group to form malonyl-CoA.</text>
</comment>
<dbReference type="EMBL" id="FOQD01000009">
    <property type="protein sequence ID" value="SFI47494.1"/>
    <property type="molecule type" value="Genomic_DNA"/>
</dbReference>
<proteinExistence type="predicted"/>
<keyword evidence="10 13" id="KW-0092">Biotin</keyword>
<evidence type="ECO:0000256" key="9">
    <source>
        <dbReference type="ARBA" id="ARBA00022842"/>
    </source>
</evidence>
<dbReference type="InterPro" id="IPR011054">
    <property type="entry name" value="Rudment_hybrid_motif"/>
</dbReference>
<evidence type="ECO:0000256" key="1">
    <source>
        <dbReference type="ARBA" id="ARBA00003761"/>
    </source>
</evidence>
<comment type="subunit">
    <text evidence="3 13">Acetyl-CoA carboxylase is a heterohexamer of biotin carboxyl carrier protein, biotin carboxylase and the two subunits of carboxyl transferase in a 2:2 complex.</text>
</comment>
<feature type="domain" description="ATP-grasp" evidence="14">
    <location>
        <begin position="120"/>
        <end position="317"/>
    </location>
</feature>
<reference evidence="17" key="1">
    <citation type="submission" date="2016-10" db="EMBL/GenBank/DDBJ databases">
        <authorList>
            <person name="Varghese N."/>
            <person name="Submissions S."/>
        </authorList>
    </citation>
    <scope>NUCLEOTIDE SEQUENCE [LARGE SCALE GENOMIC DNA]</scope>
    <source>
        <strain evidence="17">DSM 26348</strain>
    </source>
</reference>
<dbReference type="PROSITE" id="PS00867">
    <property type="entry name" value="CPSASE_2"/>
    <property type="match status" value="1"/>
</dbReference>
<keyword evidence="6" id="KW-0479">Metal-binding</keyword>
<evidence type="ECO:0000256" key="12">
    <source>
        <dbReference type="PROSITE-ProRule" id="PRU00409"/>
    </source>
</evidence>
<evidence type="ECO:0000256" key="7">
    <source>
        <dbReference type="ARBA" id="ARBA00022741"/>
    </source>
</evidence>
<comment type="pathway">
    <text evidence="2 13">Lipid metabolism; malonyl-CoA biosynthesis; malonyl-CoA from acetyl-CoA: step 1/1.</text>
</comment>
<dbReference type="InterPro" id="IPR051602">
    <property type="entry name" value="ACC_Biotin_Carboxylase"/>
</dbReference>
<dbReference type="SUPFAM" id="SSF51246">
    <property type="entry name" value="Rudiment single hybrid motif"/>
    <property type="match status" value="1"/>
</dbReference>
<evidence type="ECO:0000259" key="15">
    <source>
        <dbReference type="PROSITE" id="PS50979"/>
    </source>
</evidence>
<keyword evidence="5 13" id="KW-0436">Ligase</keyword>
<comment type="catalytic activity">
    <reaction evidence="11 13">
        <text>N(6)-biotinyl-L-lysyl-[protein] + hydrogencarbonate + ATP = N(6)-carboxybiotinyl-L-lysyl-[protein] + ADP + phosphate + H(+)</text>
        <dbReference type="Rhea" id="RHEA:13501"/>
        <dbReference type="Rhea" id="RHEA-COMP:10505"/>
        <dbReference type="Rhea" id="RHEA-COMP:10506"/>
        <dbReference type="ChEBI" id="CHEBI:15378"/>
        <dbReference type="ChEBI" id="CHEBI:17544"/>
        <dbReference type="ChEBI" id="CHEBI:30616"/>
        <dbReference type="ChEBI" id="CHEBI:43474"/>
        <dbReference type="ChEBI" id="CHEBI:83144"/>
        <dbReference type="ChEBI" id="CHEBI:83145"/>
        <dbReference type="ChEBI" id="CHEBI:456216"/>
        <dbReference type="EC" id="6.3.4.14"/>
    </reaction>
</comment>
<dbReference type="PROSITE" id="PS50979">
    <property type="entry name" value="BC"/>
    <property type="match status" value="1"/>
</dbReference>
<keyword evidence="13" id="KW-0275">Fatty acid biosynthesis</keyword>
<name>A0A1I3IHM9_9PLAN</name>
<dbReference type="InterPro" id="IPR011764">
    <property type="entry name" value="Biotin_carboxylation_dom"/>
</dbReference>
<evidence type="ECO:0000256" key="2">
    <source>
        <dbReference type="ARBA" id="ARBA00004956"/>
    </source>
</evidence>
<dbReference type="Proteomes" id="UP000199518">
    <property type="component" value="Unassembled WGS sequence"/>
</dbReference>
<dbReference type="Pfam" id="PF02786">
    <property type="entry name" value="CPSase_L_D2"/>
    <property type="match status" value="1"/>
</dbReference>
<dbReference type="STRING" id="1576369.SAMN05421753_109129"/>
<evidence type="ECO:0000256" key="11">
    <source>
        <dbReference type="ARBA" id="ARBA00048600"/>
    </source>
</evidence>
<keyword evidence="8 12" id="KW-0067">ATP-binding</keyword>
<keyword evidence="13" id="KW-0276">Fatty acid metabolism</keyword>
<evidence type="ECO:0000313" key="16">
    <source>
        <dbReference type="EMBL" id="SFI47494.1"/>
    </source>
</evidence>
<dbReference type="InterPro" id="IPR005479">
    <property type="entry name" value="CPAse_ATP-bd"/>
</dbReference>
<keyword evidence="9" id="KW-0460">Magnesium</keyword>
<keyword evidence="7 12" id="KW-0547">Nucleotide-binding</keyword>
<evidence type="ECO:0000256" key="4">
    <source>
        <dbReference type="ARBA" id="ARBA00013263"/>
    </source>
</evidence>
<evidence type="ECO:0000256" key="6">
    <source>
        <dbReference type="ARBA" id="ARBA00022723"/>
    </source>
</evidence>
<dbReference type="Pfam" id="PF02785">
    <property type="entry name" value="Biotin_carb_C"/>
    <property type="match status" value="1"/>
</dbReference>
<dbReference type="NCBIfam" id="TIGR00514">
    <property type="entry name" value="accC"/>
    <property type="match status" value="1"/>
</dbReference>
<dbReference type="UniPathway" id="UPA00655">
    <property type="reaction ID" value="UER00711"/>
</dbReference>
<dbReference type="InterPro" id="IPR011761">
    <property type="entry name" value="ATP-grasp"/>
</dbReference>
<dbReference type="GO" id="GO:0046872">
    <property type="term" value="F:metal ion binding"/>
    <property type="evidence" value="ECO:0007669"/>
    <property type="project" value="UniProtKB-KW"/>
</dbReference>
<dbReference type="Gene3D" id="3.30.470.20">
    <property type="entry name" value="ATP-grasp fold, B domain"/>
    <property type="match status" value="1"/>
</dbReference>
<accession>A0A1I3IHM9</accession>
<evidence type="ECO:0000256" key="13">
    <source>
        <dbReference type="RuleBase" id="RU365063"/>
    </source>
</evidence>
<keyword evidence="17" id="KW-1185">Reference proteome</keyword>
<evidence type="ECO:0000256" key="10">
    <source>
        <dbReference type="ARBA" id="ARBA00023267"/>
    </source>
</evidence>
<dbReference type="SMART" id="SM00878">
    <property type="entry name" value="Biotin_carb_C"/>
    <property type="match status" value="1"/>
</dbReference>
<dbReference type="FunFam" id="3.40.50.20:FF:000010">
    <property type="entry name" value="Propionyl-CoA carboxylase subunit alpha"/>
    <property type="match status" value="1"/>
</dbReference>
<dbReference type="PANTHER" id="PTHR48095:SF2">
    <property type="entry name" value="BIOTIN CARBOXYLASE, CHLOROPLASTIC"/>
    <property type="match status" value="1"/>
</dbReference>
<dbReference type="AlphaFoldDB" id="A0A1I3IHM9"/>
<dbReference type="EC" id="6.3.4.14" evidence="4 13"/>
<dbReference type="GO" id="GO:0004075">
    <property type="term" value="F:biotin carboxylase activity"/>
    <property type="evidence" value="ECO:0007669"/>
    <property type="project" value="UniProtKB-EC"/>
</dbReference>
<evidence type="ECO:0000313" key="17">
    <source>
        <dbReference type="Proteomes" id="UP000199518"/>
    </source>
</evidence>
<dbReference type="NCBIfam" id="NF006367">
    <property type="entry name" value="PRK08591.1"/>
    <property type="match status" value="1"/>
</dbReference>
<dbReference type="InterPro" id="IPR005482">
    <property type="entry name" value="Biotin_COase_C"/>
</dbReference>
<dbReference type="InterPro" id="IPR005481">
    <property type="entry name" value="BC-like_N"/>
</dbReference>
<evidence type="ECO:0000256" key="3">
    <source>
        <dbReference type="ARBA" id="ARBA00011750"/>
    </source>
</evidence>
<organism evidence="16 17">
    <name type="scientific">Planctomicrobium piriforme</name>
    <dbReference type="NCBI Taxonomy" id="1576369"/>
    <lineage>
        <taxon>Bacteria</taxon>
        <taxon>Pseudomonadati</taxon>
        <taxon>Planctomycetota</taxon>
        <taxon>Planctomycetia</taxon>
        <taxon>Planctomycetales</taxon>
        <taxon>Planctomycetaceae</taxon>
        <taxon>Planctomicrobium</taxon>
    </lineage>
</organism>
<dbReference type="GO" id="GO:0005524">
    <property type="term" value="F:ATP binding"/>
    <property type="evidence" value="ECO:0007669"/>
    <property type="project" value="UniProtKB-UniRule"/>
</dbReference>
<sequence>MFQRILIANRGEIALRIIRACKELGIETVAVYSEADRGAHYLSLANEAYCIGPASASESYLKAEHIIAAAELGNVQAIHPGYGFLAENADFAEQCRDSKIEFIGPPHEAMQKLGDKVAARRIALEAKVPCVPGSEGLVENEDEAVRVANQIGYPVLIKATAGGGGKGIRPAFNEHNLRTELKAASAEAEKAFKNAGVYIEKYIEKPRHVEVQIIADQHGNVLHLWERDCTMQRKHQKLIEESPAANLPQSVREDICKAAVRLVKTAGYYNAGTCEFLVDKNNQFYFIEVNARIQVEHPVTEMVTGIDLIKEQIRIAAGGVLEMKQRNVPCNGSSIEVRVNAEDPEQGFRGCPGTITKLRIPGGNGVRFDSHIYEGYKISPYYDSMVGKLIVHKPTREEAIACLKRAIDEMVVEGPGIKTTLPLARKIIEHNVFITATGDTSFVERTW</sequence>
<gene>
    <name evidence="16" type="ORF">SAMN05421753_109129</name>
</gene>
<feature type="domain" description="Biotin carboxylation" evidence="15">
    <location>
        <begin position="1"/>
        <end position="447"/>
    </location>
</feature>
<dbReference type="GO" id="GO:2001295">
    <property type="term" value="P:malonyl-CoA biosynthetic process"/>
    <property type="evidence" value="ECO:0007669"/>
    <property type="project" value="UniProtKB-UniPathway"/>
</dbReference>
<keyword evidence="13" id="KW-0443">Lipid metabolism</keyword>
<dbReference type="GO" id="GO:0006633">
    <property type="term" value="P:fatty acid biosynthetic process"/>
    <property type="evidence" value="ECO:0007669"/>
    <property type="project" value="UniProtKB-KW"/>
</dbReference>
<dbReference type="OrthoDB" id="9807469at2"/>
<dbReference type="RefSeq" id="WP_092050841.1">
    <property type="nucleotide sequence ID" value="NZ_FOQD01000009.1"/>
</dbReference>
<keyword evidence="13" id="KW-0444">Lipid biosynthesis</keyword>
<dbReference type="Pfam" id="PF00289">
    <property type="entry name" value="Biotin_carb_N"/>
    <property type="match status" value="1"/>
</dbReference>
<dbReference type="InterPro" id="IPR004549">
    <property type="entry name" value="Acetyl_CoA_COase_biotin_COase"/>
</dbReference>
<dbReference type="InterPro" id="IPR016185">
    <property type="entry name" value="PreATP-grasp_dom_sf"/>
</dbReference>
<dbReference type="FunFam" id="3.30.1490.20:FF:000018">
    <property type="entry name" value="Biotin carboxylase"/>
    <property type="match status" value="1"/>
</dbReference>
<evidence type="ECO:0000256" key="8">
    <source>
        <dbReference type="ARBA" id="ARBA00022840"/>
    </source>
</evidence>
<dbReference type="PANTHER" id="PTHR48095">
    <property type="entry name" value="PYRUVATE CARBOXYLASE SUBUNIT A"/>
    <property type="match status" value="1"/>
</dbReference>